<dbReference type="GO" id="GO:0061630">
    <property type="term" value="F:ubiquitin protein ligase activity"/>
    <property type="evidence" value="ECO:0007669"/>
    <property type="project" value="UniProtKB-EC"/>
</dbReference>
<evidence type="ECO:0000313" key="19">
    <source>
        <dbReference type="Proteomes" id="UP000028545"/>
    </source>
</evidence>
<evidence type="ECO:0000256" key="6">
    <source>
        <dbReference type="ARBA" id="ARBA00022692"/>
    </source>
</evidence>
<feature type="transmembrane region" description="Helical" evidence="15">
    <location>
        <begin position="1099"/>
        <end position="1126"/>
    </location>
</feature>
<dbReference type="PANTHER" id="PTHR13145:SF0">
    <property type="entry name" value="E3 UBIQUITIN-PROTEIN LIGASE MARCHF6"/>
    <property type="match status" value="1"/>
</dbReference>
<comment type="pathway">
    <text evidence="3">Protein modification; protein ubiquitination.</text>
</comment>
<dbReference type="SMART" id="SM00744">
    <property type="entry name" value="RINGv"/>
    <property type="match status" value="1"/>
</dbReference>
<feature type="transmembrane region" description="Helical" evidence="15">
    <location>
        <begin position="1146"/>
        <end position="1164"/>
    </location>
</feature>
<dbReference type="InterPro" id="IPR011016">
    <property type="entry name" value="Znf_RING-CH"/>
</dbReference>
<dbReference type="GO" id="GO:0036503">
    <property type="term" value="P:ERAD pathway"/>
    <property type="evidence" value="ECO:0007669"/>
    <property type="project" value="TreeGrafter"/>
</dbReference>
<comment type="catalytic activity">
    <reaction evidence="1">
        <text>S-ubiquitinyl-[E2 ubiquitin-conjugating enzyme]-L-cysteine + [acceptor protein]-L-lysine = [E2 ubiquitin-conjugating enzyme]-L-cysteine + N(6)-ubiquitinyl-[acceptor protein]-L-lysine.</text>
        <dbReference type="EC" id="2.3.2.27"/>
    </reaction>
</comment>
<evidence type="ECO:0000256" key="4">
    <source>
        <dbReference type="ARBA" id="ARBA00012483"/>
    </source>
</evidence>
<feature type="transmembrane region" description="Helical" evidence="15">
    <location>
        <begin position="1205"/>
        <end position="1227"/>
    </location>
</feature>
<dbReference type="OrthoDB" id="1108038at2759"/>
<evidence type="ECO:0000256" key="8">
    <source>
        <dbReference type="ARBA" id="ARBA00022771"/>
    </source>
</evidence>
<dbReference type="PANTHER" id="PTHR13145">
    <property type="entry name" value="SSM4 PROTEIN"/>
    <property type="match status" value="1"/>
</dbReference>
<feature type="region of interest" description="Disordered" evidence="14">
    <location>
        <begin position="348"/>
        <end position="730"/>
    </location>
</feature>
<dbReference type="Pfam" id="PF23113">
    <property type="entry name" value="MARCHF6_C"/>
    <property type="match status" value="1"/>
</dbReference>
<proteinExistence type="predicted"/>
<dbReference type="PROSITE" id="PS51292">
    <property type="entry name" value="ZF_RING_CH"/>
    <property type="match status" value="1"/>
</dbReference>
<dbReference type="SUPFAM" id="SSF57850">
    <property type="entry name" value="RING/U-box"/>
    <property type="match status" value="1"/>
</dbReference>
<dbReference type="EMBL" id="JOWA01000077">
    <property type="protein sequence ID" value="KEZ45429.1"/>
    <property type="molecule type" value="Genomic_DNA"/>
</dbReference>
<keyword evidence="6 15" id="KW-0812">Transmembrane</keyword>
<dbReference type="Proteomes" id="UP000028545">
    <property type="component" value="Unassembled WGS sequence"/>
</dbReference>
<keyword evidence="12 15" id="KW-0472">Membrane</keyword>
<dbReference type="PROSITE" id="PS50089">
    <property type="entry name" value="ZF_RING_2"/>
    <property type="match status" value="1"/>
</dbReference>
<comment type="subcellular location">
    <subcellularLocation>
        <location evidence="2">Membrane</location>
        <topology evidence="2">Multi-pass membrane protein</topology>
    </subcellularLocation>
</comment>
<name>A0A084GDL7_PSEDA</name>
<keyword evidence="7" id="KW-0479">Metal-binding</keyword>
<feature type="region of interest" description="Disordered" evidence="14">
    <location>
        <begin position="767"/>
        <end position="808"/>
    </location>
</feature>
<feature type="transmembrane region" description="Helical" evidence="15">
    <location>
        <begin position="128"/>
        <end position="147"/>
    </location>
</feature>
<dbReference type="EC" id="2.3.2.27" evidence="4"/>
<dbReference type="InterPro" id="IPR001841">
    <property type="entry name" value="Znf_RING"/>
</dbReference>
<feature type="compositionally biased region" description="Basic residues" evidence="14">
    <location>
        <begin position="16"/>
        <end position="28"/>
    </location>
</feature>
<keyword evidence="9" id="KW-0833">Ubl conjugation pathway</keyword>
<evidence type="ECO:0000256" key="3">
    <source>
        <dbReference type="ARBA" id="ARBA00004906"/>
    </source>
</evidence>
<keyword evidence="10" id="KW-0862">Zinc</keyword>
<evidence type="ECO:0000256" key="12">
    <source>
        <dbReference type="ARBA" id="ARBA00023136"/>
    </source>
</evidence>
<evidence type="ECO:0000256" key="5">
    <source>
        <dbReference type="ARBA" id="ARBA00022679"/>
    </source>
</evidence>
<evidence type="ECO:0000256" key="7">
    <source>
        <dbReference type="ARBA" id="ARBA00022723"/>
    </source>
</evidence>
<feature type="compositionally biased region" description="Acidic residues" evidence="14">
    <location>
        <begin position="773"/>
        <end position="797"/>
    </location>
</feature>
<feature type="transmembrane region" description="Helical" evidence="15">
    <location>
        <begin position="287"/>
        <end position="311"/>
    </location>
</feature>
<evidence type="ECO:0000256" key="13">
    <source>
        <dbReference type="PROSITE-ProRule" id="PRU00175"/>
    </source>
</evidence>
<keyword evidence="8 13" id="KW-0863">Zinc-finger</keyword>
<keyword evidence="11 15" id="KW-1133">Transmembrane helix</keyword>
<gene>
    <name evidence="18" type="ORF">SAPIO_CDS1728</name>
</gene>
<feature type="transmembrane region" description="Helical" evidence="15">
    <location>
        <begin position="1432"/>
        <end position="1455"/>
    </location>
</feature>
<evidence type="ECO:0000256" key="1">
    <source>
        <dbReference type="ARBA" id="ARBA00000900"/>
    </source>
</evidence>
<evidence type="ECO:0000256" key="10">
    <source>
        <dbReference type="ARBA" id="ARBA00022833"/>
    </source>
</evidence>
<reference evidence="18 19" key="1">
    <citation type="journal article" date="2014" name="Genome Announc.">
        <title>Draft genome sequence of the pathogenic fungus Scedosporium apiospermum.</title>
        <authorList>
            <person name="Vandeputte P."/>
            <person name="Ghamrawi S."/>
            <person name="Rechenmann M."/>
            <person name="Iltis A."/>
            <person name="Giraud S."/>
            <person name="Fleury M."/>
            <person name="Thornton C."/>
            <person name="Delhaes L."/>
            <person name="Meyer W."/>
            <person name="Papon N."/>
            <person name="Bouchara J.P."/>
        </authorList>
    </citation>
    <scope>NUCLEOTIDE SEQUENCE [LARGE SCALE GENOMIC DNA]</scope>
    <source>
        <strain evidence="18 19">IHEM 14462</strain>
    </source>
</reference>
<dbReference type="HOGENOM" id="CLU_001266_0_0_1"/>
<feature type="compositionally biased region" description="Low complexity" evidence="14">
    <location>
        <begin position="505"/>
        <end position="518"/>
    </location>
</feature>
<evidence type="ECO:0000259" key="16">
    <source>
        <dbReference type="PROSITE" id="PS50089"/>
    </source>
</evidence>
<dbReference type="Gene3D" id="3.30.40.10">
    <property type="entry name" value="Zinc/RING finger domain, C3HC4 (zinc finger)"/>
    <property type="match status" value="1"/>
</dbReference>
<dbReference type="GeneID" id="27720800"/>
<evidence type="ECO:0000313" key="18">
    <source>
        <dbReference type="EMBL" id="KEZ45429.1"/>
    </source>
</evidence>
<evidence type="ECO:0000256" key="2">
    <source>
        <dbReference type="ARBA" id="ARBA00004141"/>
    </source>
</evidence>
<dbReference type="GO" id="GO:0008270">
    <property type="term" value="F:zinc ion binding"/>
    <property type="evidence" value="ECO:0007669"/>
    <property type="project" value="UniProtKB-KW"/>
</dbReference>
<dbReference type="KEGG" id="sapo:SAPIO_CDS1728"/>
<accession>A0A084GDL7</accession>
<feature type="transmembrane region" description="Helical" evidence="15">
    <location>
        <begin position="1475"/>
        <end position="1493"/>
    </location>
</feature>
<organism evidence="18 19">
    <name type="scientific">Pseudallescheria apiosperma</name>
    <name type="common">Scedosporium apiospermum</name>
    <dbReference type="NCBI Taxonomy" id="563466"/>
    <lineage>
        <taxon>Eukaryota</taxon>
        <taxon>Fungi</taxon>
        <taxon>Dikarya</taxon>
        <taxon>Ascomycota</taxon>
        <taxon>Pezizomycotina</taxon>
        <taxon>Sordariomycetes</taxon>
        <taxon>Hypocreomycetidae</taxon>
        <taxon>Microascales</taxon>
        <taxon>Microascaceae</taxon>
        <taxon>Scedosporium</taxon>
    </lineage>
</organism>
<feature type="compositionally biased region" description="Basic and acidic residues" evidence="14">
    <location>
        <begin position="694"/>
        <end position="721"/>
    </location>
</feature>
<dbReference type="Pfam" id="PF12906">
    <property type="entry name" value="RINGv"/>
    <property type="match status" value="1"/>
</dbReference>
<feature type="transmembrane region" description="Helical" evidence="15">
    <location>
        <begin position="833"/>
        <end position="854"/>
    </location>
</feature>
<feature type="transmembrane region" description="Helical" evidence="15">
    <location>
        <begin position="1535"/>
        <end position="1563"/>
    </location>
</feature>
<comment type="caution">
    <text evidence="18">The sequence shown here is derived from an EMBL/GenBank/DDBJ whole genome shotgun (WGS) entry which is preliminary data.</text>
</comment>
<dbReference type="FunFam" id="3.30.40.10:FF:000287">
    <property type="entry name" value="RING finger membrane protein"/>
    <property type="match status" value="1"/>
</dbReference>
<evidence type="ECO:0000256" key="11">
    <source>
        <dbReference type="ARBA" id="ARBA00022989"/>
    </source>
</evidence>
<dbReference type="CDD" id="cd16702">
    <property type="entry name" value="RING_CH-C4HC3_MARCH6"/>
    <property type="match status" value="1"/>
</dbReference>
<feature type="transmembrane region" description="Helical" evidence="15">
    <location>
        <begin position="1247"/>
        <end position="1265"/>
    </location>
</feature>
<dbReference type="VEuPathDB" id="FungiDB:SAPIO_CDS1728"/>
<feature type="compositionally biased region" description="Basic and acidic residues" evidence="14">
    <location>
        <begin position="461"/>
        <end position="470"/>
    </location>
</feature>
<feature type="compositionally biased region" description="Basic and acidic residues" evidence="14">
    <location>
        <begin position="586"/>
        <end position="595"/>
    </location>
</feature>
<feature type="transmembrane region" description="Helical" evidence="15">
    <location>
        <begin position="1049"/>
        <end position="1068"/>
    </location>
</feature>
<dbReference type="RefSeq" id="XP_016645228.1">
    <property type="nucleotide sequence ID" value="XM_016784931.1"/>
</dbReference>
<feature type="domain" description="RING-type" evidence="16">
    <location>
        <begin position="45"/>
        <end position="92"/>
    </location>
</feature>
<feature type="transmembrane region" description="Helical" evidence="15">
    <location>
        <begin position="1643"/>
        <end position="1671"/>
    </location>
</feature>
<evidence type="ECO:0000256" key="15">
    <source>
        <dbReference type="SAM" id="Phobius"/>
    </source>
</evidence>
<feature type="compositionally biased region" description="Polar residues" evidence="14">
    <location>
        <begin position="494"/>
        <end position="504"/>
    </location>
</feature>
<keyword evidence="19" id="KW-1185">Reference proteome</keyword>
<feature type="region of interest" description="Disordered" evidence="14">
    <location>
        <begin position="1"/>
        <end position="37"/>
    </location>
</feature>
<dbReference type="InterPro" id="IPR056521">
    <property type="entry name" value="MARCHF6-like_C"/>
</dbReference>
<dbReference type="InterPro" id="IPR013083">
    <property type="entry name" value="Znf_RING/FYVE/PHD"/>
</dbReference>
<protein>
    <recommendedName>
        <fullName evidence="4">RING-type E3 ubiquitin transferase</fullName>
        <ecNumber evidence="4">2.3.2.27</ecNumber>
    </recommendedName>
</protein>
<dbReference type="OMA" id="VGTCYMF"/>
<feature type="compositionally biased region" description="Polar residues" evidence="14">
    <location>
        <begin position="626"/>
        <end position="643"/>
    </location>
</feature>
<feature type="transmembrane region" description="Helical" evidence="15">
    <location>
        <begin position="1693"/>
        <end position="1719"/>
    </location>
</feature>
<feature type="transmembrane region" description="Helical" evidence="15">
    <location>
        <begin position="875"/>
        <end position="897"/>
    </location>
</feature>
<feature type="domain" description="RING-CH-type" evidence="17">
    <location>
        <begin position="37"/>
        <end position="98"/>
    </location>
</feature>
<evidence type="ECO:0000256" key="14">
    <source>
        <dbReference type="SAM" id="MobiDB-lite"/>
    </source>
</evidence>
<evidence type="ECO:0000256" key="9">
    <source>
        <dbReference type="ARBA" id="ARBA00022786"/>
    </source>
</evidence>
<keyword evidence="5" id="KW-0808">Transferase</keyword>
<dbReference type="GO" id="GO:0005789">
    <property type="term" value="C:endoplasmic reticulum membrane"/>
    <property type="evidence" value="ECO:0007669"/>
    <property type="project" value="TreeGrafter"/>
</dbReference>
<evidence type="ECO:0000259" key="17">
    <source>
        <dbReference type="PROSITE" id="PS51292"/>
    </source>
</evidence>
<sequence length="1750" mass="193193">MADMDFDFAGGPPPYARRRRSPSRPSHHRASDFGVIPQNADPDTCRICRGESTPNEPLFYPCKCSGSIKYVHQNCLMEWLSHSQKKHCELCKTPFRFTKLYSPKMPSTLPVHIFVTHMTKYILSNVVVWLRALLVACVWLCWLPYLMRRMWSLLFWLSDEGLGSLLLAKNMGSSTSADTAALGALESVNSTSSLVASTTQSLQDAAATLVASAFNTSSNETVTGNPNEPARLFFFILRALFPSITRKNPATMAIQDAGFGIDPTQGSLLSNVTFLRNLTRQPSINRFVIMVLEGQIITVLVIVCFILIILVRDYVVQQQPEINMRAAFAGQEIARLDDQVPDVIPRREPEAQAPDAAGSDNEGNEGHFQAPHIDDNDDEPAMRPPRFENERPIATFRRRAPQQLDAEPEGEASSSHGAVQHGGTRSPFDDRASSTEAIGASHSQHMPGPRIPEDGPSDADQYLREYREAQDDPEAIMRLLERDFQSFPRAPTPTVDSAEQSTNNDDSGSSDVAEASSSQVTEQSLRRDSYGARSGIEDVFGPTTMRSSNENEREEKQEEEEEEKEAMSSKARSKQPIWNEPSSTERGTDAPDHDPLLSNGNPEPVGYSRRRAFSDGAQPREYVNPLANNSWSFSPIPTEQSSPDQDESNDKNAPTFIFTANDILVASPNGEEFGPTGPSNPDDRVAREEDENDRESTPSEIFGRHREETPIAEGPRMEDARGQAPVPEAVRDAADVPAHQVAQERPVWARVADFLWGDIEDVNDDAAARNNEDEGEDLDDDDAEEENGEEDDDDADGGEGGGGAGFDQDALDDIEDFEGIMELIGMRGPLAGLFQNAVFCACLVFVAIFVCIFLPYNLGRTAVCLVANPMRIVRILFALSKFVQDVAAAVAGVLSWATLSVMALLGRVTGRQAHLESMNLSIAYTWELTANASSRLSTGFIQELPFHASEIQNFSAVSHSALLELKGHVATAFAAIWNTISFALDSPAPEVASALLNNTAYYADLVKHTTTSTLTSVLTPGAWIIDLNSNDPLVPIDPALASWSGTDRFWAISAGYIAFALLATLYVTRGAPFSSGQLGQDWEASIVDLINQASGVTKVILIIGIEMLVFPLYCGLLMDAALLPLFEHATIKSRYEFSINYPLTSIFVHWFVGTGYMFHFALFVSMCRKIMRKGVLYFIRDPDDPEFHPVRDVLERNFFTQLRKIMFSALVYGGLVVICLGGVVWGLSFASSVLPIHYSSNEPVLEFPVDLLFYNFLMPLAVRVLRPSDALHSMYTWWFKQCARTLRLTWFLFGKRKVDEEGTLVLAPDSPHQALPWYQKLFLHIDRNEEVAPVSWNDIASNIFDPKPSPKRKMTSFSKLKKKLVRKGQLCPDGRFVRTPASDQVRIPKGRRVFLDVHETTQAPLANVPNPSQYFTDQYQLVYLPPNFRFRIFLFIFLIWMFAAVTGVSLTIIPLIVGRRLFKFLLPAHVRTNDIYAFSIGIYVLGTIAYSIFRAAALAKKLRAWAGVAAKTISGPGAAKRIGSLALHGAKLTYAYLNVFVFFPLLASALVELYVIIPLHTYMSPPKVPAMVGEAVPAAGGDALVIASASSIHTIRAVQAWTLGLLYLKLATRVLNTNFAATRLATASQAIFRRGWLRPDVKILTRAFVIPAILLCLVAVAAPPVIIVPLIKKVLVAAGVFERVSDDPVSMALIYRLSFLSAALVALSSTMAWSLVGVFRGWKGRIRDEAYLIGERLHNFGCGATVAARA</sequence>